<dbReference type="InterPro" id="IPR004794">
    <property type="entry name" value="Eubact_RibD"/>
</dbReference>
<comment type="catalytic activity">
    <reaction evidence="12">
        <text>5-amino-6-(5-phospho-D-ribitylamino)uracil + NADP(+) = 5-amino-6-(5-phospho-D-ribosylamino)uracil + NADPH + H(+)</text>
        <dbReference type="Rhea" id="RHEA:17845"/>
        <dbReference type="ChEBI" id="CHEBI:15378"/>
        <dbReference type="ChEBI" id="CHEBI:57783"/>
        <dbReference type="ChEBI" id="CHEBI:58349"/>
        <dbReference type="ChEBI" id="CHEBI:58421"/>
        <dbReference type="ChEBI" id="CHEBI:58453"/>
        <dbReference type="EC" id="1.1.1.193"/>
    </reaction>
</comment>
<dbReference type="SUPFAM" id="SSF53927">
    <property type="entry name" value="Cytidine deaminase-like"/>
    <property type="match status" value="1"/>
</dbReference>
<keyword evidence="7 12" id="KW-0479">Metal-binding</keyword>
<evidence type="ECO:0000313" key="15">
    <source>
        <dbReference type="Proteomes" id="UP001597549"/>
    </source>
</evidence>
<dbReference type="InterPro" id="IPR016192">
    <property type="entry name" value="APOBEC/CMP_deaminase_Zn-bd"/>
</dbReference>
<protein>
    <recommendedName>
        <fullName evidence="12">Riboflavin biosynthesis protein RibD</fullName>
    </recommendedName>
    <domain>
        <recommendedName>
            <fullName evidence="12">Diaminohydroxyphosphoribosylaminopyrimidine deaminase</fullName>
            <shortName evidence="12">DRAP deaminase</shortName>
            <ecNumber evidence="12">3.5.4.26</ecNumber>
        </recommendedName>
        <alternativeName>
            <fullName evidence="12">Riboflavin-specific deaminase</fullName>
        </alternativeName>
    </domain>
    <domain>
        <recommendedName>
            <fullName evidence="12">5-amino-6-(5-phosphoribosylamino)uracil reductase</fullName>
            <ecNumber evidence="12">1.1.1.193</ecNumber>
        </recommendedName>
        <alternativeName>
            <fullName evidence="12">HTP reductase</fullName>
        </alternativeName>
    </domain>
</protein>
<dbReference type="Gene3D" id="3.40.430.10">
    <property type="entry name" value="Dihydrofolate Reductase, subunit A"/>
    <property type="match status" value="1"/>
</dbReference>
<dbReference type="InterPro" id="IPR050765">
    <property type="entry name" value="Riboflavin_Biosynth_HTPR"/>
</dbReference>
<evidence type="ECO:0000256" key="6">
    <source>
        <dbReference type="ARBA" id="ARBA00022619"/>
    </source>
</evidence>
<dbReference type="EMBL" id="JBHUOL010000010">
    <property type="protein sequence ID" value="MFD2908105.1"/>
    <property type="molecule type" value="Genomic_DNA"/>
</dbReference>
<comment type="caution">
    <text evidence="14">The sequence shown here is derived from an EMBL/GenBank/DDBJ whole genome shotgun (WGS) entry which is preliminary data.</text>
</comment>
<dbReference type="RefSeq" id="WP_379805233.1">
    <property type="nucleotide sequence ID" value="NZ_JBHUOL010000010.1"/>
</dbReference>
<evidence type="ECO:0000256" key="12">
    <source>
        <dbReference type="PIRNR" id="PIRNR006769"/>
    </source>
</evidence>
<keyword evidence="8 12" id="KW-0862">Zinc</keyword>
<accession>A0ABW5Z727</accession>
<organism evidence="14 15">
    <name type="scientific">Flavobacterium ardleyense</name>
    <dbReference type="NCBI Taxonomy" id="2038737"/>
    <lineage>
        <taxon>Bacteria</taxon>
        <taxon>Pseudomonadati</taxon>
        <taxon>Bacteroidota</taxon>
        <taxon>Flavobacteriia</taxon>
        <taxon>Flavobacteriales</taxon>
        <taxon>Flavobacteriaceae</taxon>
        <taxon>Flavobacterium</taxon>
    </lineage>
</organism>
<comment type="cofactor">
    <cofactor evidence="12">
        <name>Zn(2+)</name>
        <dbReference type="ChEBI" id="CHEBI:29105"/>
    </cofactor>
    <text evidence="12">Binds 1 zinc ion.</text>
</comment>
<dbReference type="PIRSF" id="PIRSF006769">
    <property type="entry name" value="RibD"/>
    <property type="match status" value="1"/>
</dbReference>
<comment type="similarity">
    <text evidence="5 12">In the C-terminal section; belongs to the HTP reductase family.</text>
</comment>
<dbReference type="EC" id="1.1.1.193" evidence="12"/>
<evidence type="ECO:0000256" key="9">
    <source>
        <dbReference type="ARBA" id="ARBA00022857"/>
    </source>
</evidence>
<dbReference type="CDD" id="cd01284">
    <property type="entry name" value="Riboflavin_deaminase-reductase"/>
    <property type="match status" value="1"/>
</dbReference>
<keyword evidence="6 12" id="KW-0686">Riboflavin biosynthesis</keyword>
<dbReference type="SUPFAM" id="SSF53597">
    <property type="entry name" value="Dihydrofolate reductase-like"/>
    <property type="match status" value="1"/>
</dbReference>
<comment type="catalytic activity">
    <reaction evidence="12">
        <text>2,5-diamino-6-hydroxy-4-(5-phosphoribosylamino)-pyrimidine + H2O + H(+) = 5-amino-6-(5-phospho-D-ribosylamino)uracil + NH4(+)</text>
        <dbReference type="Rhea" id="RHEA:21868"/>
        <dbReference type="ChEBI" id="CHEBI:15377"/>
        <dbReference type="ChEBI" id="CHEBI:15378"/>
        <dbReference type="ChEBI" id="CHEBI:28938"/>
        <dbReference type="ChEBI" id="CHEBI:58453"/>
        <dbReference type="ChEBI" id="CHEBI:58614"/>
        <dbReference type="EC" id="3.5.4.26"/>
    </reaction>
</comment>
<dbReference type="GO" id="GO:0008835">
    <property type="term" value="F:diaminohydroxyphosphoribosylaminopyrimidine deaminase activity"/>
    <property type="evidence" value="ECO:0007669"/>
    <property type="project" value="UniProtKB-EC"/>
</dbReference>
<evidence type="ECO:0000256" key="8">
    <source>
        <dbReference type="ARBA" id="ARBA00022833"/>
    </source>
</evidence>
<evidence type="ECO:0000256" key="2">
    <source>
        <dbReference type="ARBA" id="ARBA00004882"/>
    </source>
</evidence>
<reference evidence="15" key="1">
    <citation type="journal article" date="2019" name="Int. J. Syst. Evol. Microbiol.">
        <title>The Global Catalogue of Microorganisms (GCM) 10K type strain sequencing project: providing services to taxonomists for standard genome sequencing and annotation.</title>
        <authorList>
            <consortium name="The Broad Institute Genomics Platform"/>
            <consortium name="The Broad Institute Genome Sequencing Center for Infectious Disease"/>
            <person name="Wu L."/>
            <person name="Ma J."/>
        </authorList>
    </citation>
    <scope>NUCLEOTIDE SEQUENCE [LARGE SCALE GENOMIC DNA]</scope>
    <source>
        <strain evidence="15">KCTC 52644</strain>
    </source>
</reference>
<dbReference type="PROSITE" id="PS51747">
    <property type="entry name" value="CYT_DCMP_DEAMINASES_2"/>
    <property type="match status" value="1"/>
</dbReference>
<dbReference type="GO" id="GO:0008703">
    <property type="term" value="F:5-amino-6-(5-phosphoribosylamino)uracil reductase activity"/>
    <property type="evidence" value="ECO:0007669"/>
    <property type="project" value="UniProtKB-EC"/>
</dbReference>
<evidence type="ECO:0000256" key="5">
    <source>
        <dbReference type="ARBA" id="ARBA00007417"/>
    </source>
</evidence>
<keyword evidence="15" id="KW-1185">Reference proteome</keyword>
<gene>
    <name evidence="14" type="primary">ribD</name>
    <name evidence="14" type="ORF">ACFSX9_05090</name>
</gene>
<feature type="domain" description="CMP/dCMP-type deaminase" evidence="13">
    <location>
        <begin position="2"/>
        <end position="126"/>
    </location>
</feature>
<dbReference type="InterPro" id="IPR024072">
    <property type="entry name" value="DHFR-like_dom_sf"/>
</dbReference>
<dbReference type="PANTHER" id="PTHR38011">
    <property type="entry name" value="DIHYDROFOLATE REDUCTASE FAMILY PROTEIN (AFU_ORTHOLOGUE AFUA_8G06820)"/>
    <property type="match status" value="1"/>
</dbReference>
<dbReference type="Proteomes" id="UP001597549">
    <property type="component" value="Unassembled WGS sequence"/>
</dbReference>
<dbReference type="InterPro" id="IPR002125">
    <property type="entry name" value="CMP_dCMP_dom"/>
</dbReference>
<proteinExistence type="inferred from homology"/>
<keyword evidence="9 12" id="KW-0521">NADP</keyword>
<name>A0ABW5Z727_9FLAO</name>
<dbReference type="NCBIfam" id="TIGR00326">
    <property type="entry name" value="eubact_ribD"/>
    <property type="match status" value="1"/>
</dbReference>
<dbReference type="PROSITE" id="PS00903">
    <property type="entry name" value="CYT_DCMP_DEAMINASES_1"/>
    <property type="match status" value="1"/>
</dbReference>
<dbReference type="Pfam" id="PF00383">
    <property type="entry name" value="dCMP_cyt_deam_1"/>
    <property type="match status" value="1"/>
</dbReference>
<dbReference type="EC" id="3.5.4.26" evidence="12"/>
<evidence type="ECO:0000256" key="1">
    <source>
        <dbReference type="ARBA" id="ARBA00002151"/>
    </source>
</evidence>
<evidence type="ECO:0000256" key="4">
    <source>
        <dbReference type="ARBA" id="ARBA00005259"/>
    </source>
</evidence>
<dbReference type="PANTHER" id="PTHR38011:SF7">
    <property type="entry name" value="2,5-DIAMINO-6-RIBOSYLAMINO-4(3H)-PYRIMIDINONE 5'-PHOSPHATE REDUCTASE"/>
    <property type="match status" value="1"/>
</dbReference>
<comment type="similarity">
    <text evidence="4 12">In the N-terminal section; belongs to the cytidine and deoxycytidylate deaminase family.</text>
</comment>
<sequence length="353" mass="39629">MTKHEFYIKRCIELAKNGLGTTYPNPLVGSVVVYKDQIIGEGWHRKAGEPHAEVNAVNAVKDKSLLKDATIYVTLEPCSHFGKTPPCCDLIIANKIPNVVIGTVDPFAKVAGNGIKRLVESGKNVTIGVLEEECNELNKRFFTFHKKKRPYVVLKWAETSDGFIAPKKILKQVQHDKLAPVWITNPYSRQLVHKWRTEEQAILVGTNTVLEDNPKLDARDFVGNNPIRIVLDKTGKISEKFNVKDASLKTIFITESKKFTSTENCTYENAIFGNSLAHSILNILYKNNIQSVLIEGGTTTLQTFINEGLWDEARIFNGSIKFQDGLEAPKINGEISSSFDIIKDHINIIRNYD</sequence>
<evidence type="ECO:0000313" key="14">
    <source>
        <dbReference type="EMBL" id="MFD2908105.1"/>
    </source>
</evidence>
<dbReference type="Gene3D" id="3.40.140.10">
    <property type="entry name" value="Cytidine Deaminase, domain 2"/>
    <property type="match status" value="1"/>
</dbReference>
<comment type="function">
    <text evidence="1 12">Converts 2,5-diamino-6-(ribosylamino)-4(3h)-pyrimidinone 5'-phosphate into 5-amino-6-(ribosylamino)-2,4(1h,3h)-pyrimidinedione 5'-phosphate.</text>
</comment>
<keyword evidence="12 14" id="KW-0378">Hydrolase</keyword>
<keyword evidence="10 12" id="KW-0560">Oxidoreductase</keyword>
<evidence type="ECO:0000256" key="10">
    <source>
        <dbReference type="ARBA" id="ARBA00023002"/>
    </source>
</evidence>
<comment type="pathway">
    <text evidence="3 12">Cofactor biosynthesis; riboflavin biosynthesis; 5-amino-6-(D-ribitylamino)uracil from GTP: step 3/4.</text>
</comment>
<dbReference type="InterPro" id="IPR002734">
    <property type="entry name" value="RibDG_C"/>
</dbReference>
<dbReference type="InterPro" id="IPR016193">
    <property type="entry name" value="Cytidine_deaminase-like"/>
</dbReference>
<evidence type="ECO:0000259" key="13">
    <source>
        <dbReference type="PROSITE" id="PS51747"/>
    </source>
</evidence>
<comment type="pathway">
    <text evidence="2 12">Cofactor biosynthesis; riboflavin biosynthesis; 5-amino-6-(D-ribitylamino)uracil from GTP: step 2/4.</text>
</comment>
<evidence type="ECO:0000256" key="3">
    <source>
        <dbReference type="ARBA" id="ARBA00004910"/>
    </source>
</evidence>
<keyword evidence="11" id="KW-0511">Multifunctional enzyme</keyword>
<evidence type="ECO:0000256" key="7">
    <source>
        <dbReference type="ARBA" id="ARBA00022723"/>
    </source>
</evidence>
<evidence type="ECO:0000256" key="11">
    <source>
        <dbReference type="ARBA" id="ARBA00023268"/>
    </source>
</evidence>
<dbReference type="Pfam" id="PF01872">
    <property type="entry name" value="RibD_C"/>
    <property type="match status" value="1"/>
</dbReference>